<keyword evidence="3" id="KW-1185">Reference proteome</keyword>
<organism evidence="2 3">
    <name type="scientific">Striga asiatica</name>
    <name type="common">Asiatic witchweed</name>
    <name type="synonym">Buchnera asiatica</name>
    <dbReference type="NCBI Taxonomy" id="4170"/>
    <lineage>
        <taxon>Eukaryota</taxon>
        <taxon>Viridiplantae</taxon>
        <taxon>Streptophyta</taxon>
        <taxon>Embryophyta</taxon>
        <taxon>Tracheophyta</taxon>
        <taxon>Spermatophyta</taxon>
        <taxon>Magnoliopsida</taxon>
        <taxon>eudicotyledons</taxon>
        <taxon>Gunneridae</taxon>
        <taxon>Pentapetalae</taxon>
        <taxon>asterids</taxon>
        <taxon>lamiids</taxon>
        <taxon>Lamiales</taxon>
        <taxon>Orobanchaceae</taxon>
        <taxon>Buchnereae</taxon>
        <taxon>Striga</taxon>
    </lineage>
</organism>
<evidence type="ECO:0000256" key="1">
    <source>
        <dbReference type="SAM" id="MobiDB-lite"/>
    </source>
</evidence>
<evidence type="ECO:0000313" key="3">
    <source>
        <dbReference type="Proteomes" id="UP000325081"/>
    </source>
</evidence>
<evidence type="ECO:0000313" key="2">
    <source>
        <dbReference type="EMBL" id="GER37299.1"/>
    </source>
</evidence>
<sequence length="100" mass="10899">MADLNTPAHSSTLEKATNSTKLKGTSRTQQMEKVMKAPTELFEAGEQPTQEANGVRARGWCHVAEKVVSPPQTRCWELSLLGRVLEKTFASSADVGPTDK</sequence>
<proteinExistence type="predicted"/>
<protein>
    <submittedName>
        <fullName evidence="2">RNA-binding (RRM/RBD/RNP motifs) family protein</fullName>
    </submittedName>
</protein>
<feature type="compositionally biased region" description="Polar residues" evidence="1">
    <location>
        <begin position="7"/>
        <end position="31"/>
    </location>
</feature>
<accession>A0A5A7PWP5</accession>
<gene>
    <name evidence="2" type="ORF">STAS_13702</name>
</gene>
<dbReference type="AlphaFoldDB" id="A0A5A7PWP5"/>
<reference evidence="3" key="1">
    <citation type="journal article" date="2019" name="Curr. Biol.">
        <title>Genome Sequence of Striga asiatica Provides Insight into the Evolution of Plant Parasitism.</title>
        <authorList>
            <person name="Yoshida S."/>
            <person name="Kim S."/>
            <person name="Wafula E.K."/>
            <person name="Tanskanen J."/>
            <person name="Kim Y.M."/>
            <person name="Honaas L."/>
            <person name="Yang Z."/>
            <person name="Spallek T."/>
            <person name="Conn C.E."/>
            <person name="Ichihashi Y."/>
            <person name="Cheong K."/>
            <person name="Cui S."/>
            <person name="Der J.P."/>
            <person name="Gundlach H."/>
            <person name="Jiao Y."/>
            <person name="Hori C."/>
            <person name="Ishida J.K."/>
            <person name="Kasahara H."/>
            <person name="Kiba T."/>
            <person name="Kim M.S."/>
            <person name="Koo N."/>
            <person name="Laohavisit A."/>
            <person name="Lee Y.H."/>
            <person name="Lumba S."/>
            <person name="McCourt P."/>
            <person name="Mortimer J.C."/>
            <person name="Mutuku J.M."/>
            <person name="Nomura T."/>
            <person name="Sasaki-Sekimoto Y."/>
            <person name="Seto Y."/>
            <person name="Wang Y."/>
            <person name="Wakatake T."/>
            <person name="Sakakibara H."/>
            <person name="Demura T."/>
            <person name="Yamaguchi S."/>
            <person name="Yoneyama K."/>
            <person name="Manabe R.I."/>
            <person name="Nelson D.C."/>
            <person name="Schulman A.H."/>
            <person name="Timko M.P."/>
            <person name="dePamphilis C.W."/>
            <person name="Choi D."/>
            <person name="Shirasu K."/>
        </authorList>
    </citation>
    <scope>NUCLEOTIDE SEQUENCE [LARGE SCALE GENOMIC DNA]</scope>
    <source>
        <strain evidence="3">cv. UVA1</strain>
    </source>
</reference>
<feature type="region of interest" description="Disordered" evidence="1">
    <location>
        <begin position="1"/>
        <end position="31"/>
    </location>
</feature>
<name>A0A5A7PWP5_STRAF</name>
<dbReference type="Proteomes" id="UP000325081">
    <property type="component" value="Unassembled WGS sequence"/>
</dbReference>
<comment type="caution">
    <text evidence="2">The sequence shown here is derived from an EMBL/GenBank/DDBJ whole genome shotgun (WGS) entry which is preliminary data.</text>
</comment>
<dbReference type="EMBL" id="BKCP01005317">
    <property type="protein sequence ID" value="GER37299.1"/>
    <property type="molecule type" value="Genomic_DNA"/>
</dbReference>